<dbReference type="STRING" id="862908.BMS_2331"/>
<dbReference type="InterPro" id="IPR021383">
    <property type="entry name" value="DUF3015"/>
</dbReference>
<dbReference type="eggNOG" id="ENOG5031DMH">
    <property type="taxonomic scope" value="Bacteria"/>
</dbReference>
<protein>
    <recommendedName>
        <fullName evidence="4">Lipoprotein</fullName>
    </recommendedName>
</protein>
<feature type="chain" id="PRO_5003154793" description="Lipoprotein" evidence="1">
    <location>
        <begin position="19"/>
        <end position="156"/>
    </location>
</feature>
<keyword evidence="3" id="KW-1185">Reference proteome</keyword>
<reference evidence="3" key="1">
    <citation type="journal article" date="2013" name="ISME J.">
        <title>A small predatory core genome in the divergent marine Bacteriovorax marinus SJ and the terrestrial Bdellovibrio bacteriovorus.</title>
        <authorList>
            <person name="Crossman L.C."/>
            <person name="Chen H."/>
            <person name="Cerdeno-Tarraga A.M."/>
            <person name="Brooks K."/>
            <person name="Quail M.A."/>
            <person name="Pineiro S.A."/>
            <person name="Hobley L."/>
            <person name="Sockett R.E."/>
            <person name="Bentley S.D."/>
            <person name="Parkhill J."/>
            <person name="Williams H.N."/>
            <person name="Stine O.C."/>
        </authorList>
    </citation>
    <scope>NUCLEOTIDE SEQUENCE [LARGE SCALE GENOMIC DNA]</scope>
    <source>
        <strain evidence="3">ATCC BAA-682 / DSM 15412 / SJ</strain>
    </source>
</reference>
<sequence>MKKLLLIASLLISTHAFAGDSSSGCGLGWAVLKKNSLVSSFTRTFINATFSSTLGMTFGTSGCAQHSIVKNESKIIHFAESNYYQLQKEIALGSGSYITAFSGLIGCEDAALFNSKVQQNFDKIYPDLSTEPAAALKNILMTVQGDQELSRSCQII</sequence>
<organism evidence="2 3">
    <name type="scientific">Halobacteriovorax marinus (strain ATCC BAA-682 / DSM 15412 / SJ)</name>
    <name type="common">Bacteriovorax marinus</name>
    <dbReference type="NCBI Taxonomy" id="862908"/>
    <lineage>
        <taxon>Bacteria</taxon>
        <taxon>Pseudomonadati</taxon>
        <taxon>Bdellovibrionota</taxon>
        <taxon>Bacteriovoracia</taxon>
        <taxon>Bacteriovoracales</taxon>
        <taxon>Halobacteriovoraceae</taxon>
        <taxon>Halobacteriovorax</taxon>
    </lineage>
</organism>
<dbReference type="RefSeq" id="WP_014244907.1">
    <property type="nucleotide sequence ID" value="NC_016620.1"/>
</dbReference>
<dbReference type="AlphaFoldDB" id="E1X4Q4"/>
<name>E1X4Q4_HALMS</name>
<dbReference type="Proteomes" id="UP000008963">
    <property type="component" value="Chromosome"/>
</dbReference>
<gene>
    <name evidence="2" type="ordered locus">BMS_2331</name>
</gene>
<feature type="signal peptide" evidence="1">
    <location>
        <begin position="1"/>
        <end position="18"/>
    </location>
</feature>
<dbReference type="PATRIC" id="fig|862908.3.peg.2219"/>
<evidence type="ECO:0000313" key="2">
    <source>
        <dbReference type="EMBL" id="CBW27130.1"/>
    </source>
</evidence>
<dbReference type="Pfam" id="PF11220">
    <property type="entry name" value="DUF3015"/>
    <property type="match status" value="1"/>
</dbReference>
<evidence type="ECO:0008006" key="4">
    <source>
        <dbReference type="Google" id="ProtNLM"/>
    </source>
</evidence>
<accession>E1X4Q4</accession>
<keyword evidence="1" id="KW-0732">Signal</keyword>
<evidence type="ECO:0000256" key="1">
    <source>
        <dbReference type="SAM" id="SignalP"/>
    </source>
</evidence>
<proteinExistence type="predicted"/>
<dbReference type="KEGG" id="bmx:BMS_2331"/>
<evidence type="ECO:0000313" key="3">
    <source>
        <dbReference type="Proteomes" id="UP000008963"/>
    </source>
</evidence>
<dbReference type="HOGENOM" id="CLU_135474_0_0_7"/>
<dbReference type="EMBL" id="FQ312005">
    <property type="protein sequence ID" value="CBW27130.1"/>
    <property type="molecule type" value="Genomic_DNA"/>
</dbReference>
<dbReference type="OrthoDB" id="5294453at2"/>